<accession>A0A8S9J9E8</accession>
<gene>
    <name evidence="1" type="ORF">F2Q68_00005803</name>
</gene>
<protein>
    <submittedName>
        <fullName evidence="1">Uncharacterized protein</fullName>
    </submittedName>
</protein>
<name>A0A8S9J9E8_BRACR</name>
<reference evidence="1" key="1">
    <citation type="submission" date="2019-12" db="EMBL/GenBank/DDBJ databases">
        <title>Genome sequencing and annotation of Brassica cretica.</title>
        <authorList>
            <person name="Studholme D.J."/>
            <person name="Sarris P.F."/>
        </authorList>
    </citation>
    <scope>NUCLEOTIDE SEQUENCE</scope>
    <source>
        <strain evidence="1">PFS-001/15</strain>
        <tissue evidence="1">Leaf</tissue>
    </source>
</reference>
<dbReference type="PANTHER" id="PTHR36142:SF2">
    <property type="entry name" value="METALLO-HYDROLASE_OXIDOREDUCTASE SUPERFAMILY PROTEIN"/>
    <property type="match status" value="1"/>
</dbReference>
<dbReference type="AlphaFoldDB" id="A0A8S9J9E8"/>
<sequence length="61" mass="6558">MFVVPMQNGDLDAKGILASIIKKEGTIESFKDLLARELPKAQVLEPIAGVPLEILPPTSDV</sequence>
<evidence type="ECO:0000313" key="2">
    <source>
        <dbReference type="Proteomes" id="UP000712281"/>
    </source>
</evidence>
<comment type="caution">
    <text evidence="1">The sequence shown here is derived from an EMBL/GenBank/DDBJ whole genome shotgun (WGS) entry which is preliminary data.</text>
</comment>
<dbReference type="Proteomes" id="UP000712281">
    <property type="component" value="Unassembled WGS sequence"/>
</dbReference>
<organism evidence="1 2">
    <name type="scientific">Brassica cretica</name>
    <name type="common">Mustard</name>
    <dbReference type="NCBI Taxonomy" id="69181"/>
    <lineage>
        <taxon>Eukaryota</taxon>
        <taxon>Viridiplantae</taxon>
        <taxon>Streptophyta</taxon>
        <taxon>Embryophyta</taxon>
        <taxon>Tracheophyta</taxon>
        <taxon>Spermatophyta</taxon>
        <taxon>Magnoliopsida</taxon>
        <taxon>eudicotyledons</taxon>
        <taxon>Gunneridae</taxon>
        <taxon>Pentapetalae</taxon>
        <taxon>rosids</taxon>
        <taxon>malvids</taxon>
        <taxon>Brassicales</taxon>
        <taxon>Brassicaceae</taxon>
        <taxon>Brassiceae</taxon>
        <taxon>Brassica</taxon>
    </lineage>
</organism>
<dbReference type="EMBL" id="QGKW02001660">
    <property type="protein sequence ID" value="KAF2578595.1"/>
    <property type="molecule type" value="Genomic_DNA"/>
</dbReference>
<proteinExistence type="predicted"/>
<dbReference type="PANTHER" id="PTHR36142">
    <property type="entry name" value="METALLO-HYDROLASE/OXIDOREDUCTASE SUPERFAMILY PROTEIN"/>
    <property type="match status" value="1"/>
</dbReference>
<evidence type="ECO:0000313" key="1">
    <source>
        <dbReference type="EMBL" id="KAF2578595.1"/>
    </source>
</evidence>